<protein>
    <submittedName>
        <fullName evidence="2">Unannotated protein</fullName>
    </submittedName>
</protein>
<dbReference type="AlphaFoldDB" id="A0A6J6FPC5"/>
<dbReference type="EMBL" id="CAEZSR010000214">
    <property type="protein sequence ID" value="CAB4588813.1"/>
    <property type="molecule type" value="Genomic_DNA"/>
</dbReference>
<feature type="compositionally biased region" description="Polar residues" evidence="1">
    <location>
        <begin position="27"/>
        <end position="49"/>
    </location>
</feature>
<evidence type="ECO:0000313" key="2">
    <source>
        <dbReference type="EMBL" id="CAB4588813.1"/>
    </source>
</evidence>
<name>A0A6J6FPC5_9ZZZZ</name>
<feature type="region of interest" description="Disordered" evidence="1">
    <location>
        <begin position="1"/>
        <end position="49"/>
    </location>
</feature>
<proteinExistence type="predicted"/>
<gene>
    <name evidence="2" type="ORF">UFOPK1493_03623</name>
</gene>
<organism evidence="2">
    <name type="scientific">freshwater metagenome</name>
    <dbReference type="NCBI Taxonomy" id="449393"/>
    <lineage>
        <taxon>unclassified sequences</taxon>
        <taxon>metagenomes</taxon>
        <taxon>ecological metagenomes</taxon>
    </lineage>
</organism>
<reference evidence="2" key="1">
    <citation type="submission" date="2020-05" db="EMBL/GenBank/DDBJ databases">
        <authorList>
            <person name="Chiriac C."/>
            <person name="Salcher M."/>
            <person name="Ghai R."/>
            <person name="Kavagutti S V."/>
        </authorList>
    </citation>
    <scope>NUCLEOTIDE SEQUENCE</scope>
</reference>
<evidence type="ECO:0000256" key="1">
    <source>
        <dbReference type="SAM" id="MobiDB-lite"/>
    </source>
</evidence>
<accession>A0A6J6FPC5</accession>
<sequence length="124" mass="12826">MAAEAARGSALTGTAARQLPRCGFGSAGSSPISTEAPQSEAPQSGAISQSVTVTVPRTAIVHLGADGRVVAVMTNTGCPPRPGDDIWVRRAGSNSLEPASWATFRSQRWTGDFSRPGVVVTQFD</sequence>